<gene>
    <name evidence="10" type="ORF">BKCO1_500073</name>
</gene>
<dbReference type="GO" id="GO:0005743">
    <property type="term" value="C:mitochondrial inner membrane"/>
    <property type="evidence" value="ECO:0007669"/>
    <property type="project" value="UniProtKB-SubCell"/>
</dbReference>
<dbReference type="PANTHER" id="PTHR14009:SF1">
    <property type="entry name" value="MITOCHONDRIAL PROTON_CALCIUM EXCHANGER PROTEIN"/>
    <property type="match status" value="1"/>
</dbReference>
<proteinExistence type="predicted"/>
<dbReference type="AlphaFoldDB" id="A0A1J9RD16"/>
<dbReference type="GO" id="GO:0030003">
    <property type="term" value="P:intracellular monoatomic cation homeostasis"/>
    <property type="evidence" value="ECO:0007669"/>
    <property type="project" value="TreeGrafter"/>
</dbReference>
<evidence type="ECO:0000256" key="7">
    <source>
        <dbReference type="PROSITE-ProRule" id="PRU01094"/>
    </source>
</evidence>
<dbReference type="OrthoDB" id="73691at2759"/>
<dbReference type="InterPro" id="IPR033122">
    <property type="entry name" value="LETM1-like_RBD"/>
</dbReference>
<dbReference type="EMBL" id="MNUE01000005">
    <property type="protein sequence ID" value="OJD38002.1"/>
    <property type="molecule type" value="Genomic_DNA"/>
</dbReference>
<keyword evidence="2 8" id="KW-0812">Transmembrane</keyword>
<dbReference type="PANTHER" id="PTHR14009">
    <property type="entry name" value="LEUCINE ZIPPER-EF-HAND CONTAINING TRANSMEMBRANE PROTEIN"/>
    <property type="match status" value="1"/>
</dbReference>
<evidence type="ECO:0000256" key="4">
    <source>
        <dbReference type="ARBA" id="ARBA00022989"/>
    </source>
</evidence>
<comment type="caution">
    <text evidence="10">The sequence shown here is derived from an EMBL/GenBank/DDBJ whole genome shotgun (WGS) entry which is preliminary data.</text>
</comment>
<dbReference type="PROSITE" id="PS51758">
    <property type="entry name" value="LETM1_RBD"/>
    <property type="match status" value="1"/>
</dbReference>
<dbReference type="InterPro" id="IPR044202">
    <property type="entry name" value="LETM1/MDM38-like"/>
</dbReference>
<evidence type="ECO:0000256" key="8">
    <source>
        <dbReference type="SAM" id="Phobius"/>
    </source>
</evidence>
<keyword evidence="4 8" id="KW-1133">Transmembrane helix</keyword>
<keyword evidence="5 7" id="KW-0496">Mitochondrion</keyword>
<evidence type="ECO:0000256" key="2">
    <source>
        <dbReference type="ARBA" id="ARBA00022692"/>
    </source>
</evidence>
<dbReference type="GO" id="GO:0043022">
    <property type="term" value="F:ribosome binding"/>
    <property type="evidence" value="ECO:0007669"/>
    <property type="project" value="InterPro"/>
</dbReference>
<dbReference type="RefSeq" id="XP_020134030.1">
    <property type="nucleotide sequence ID" value="XM_020276897.1"/>
</dbReference>
<dbReference type="STRING" id="236234.A0A1J9RD16"/>
<keyword evidence="3" id="KW-0999">Mitochondrion inner membrane</keyword>
<protein>
    <submittedName>
        <fullName evidence="10">Letm1-like protein</fullName>
    </submittedName>
</protein>
<evidence type="ECO:0000313" key="11">
    <source>
        <dbReference type="Proteomes" id="UP000183809"/>
    </source>
</evidence>
<accession>A0A1J9RD16</accession>
<dbReference type="GeneID" id="31017158"/>
<evidence type="ECO:0000256" key="6">
    <source>
        <dbReference type="ARBA" id="ARBA00023136"/>
    </source>
</evidence>
<evidence type="ECO:0000256" key="5">
    <source>
        <dbReference type="ARBA" id="ARBA00023128"/>
    </source>
</evidence>
<sequence>MIPRLARMGSARPIPSLFVLTPLQVACRRASTQILHSNKQANGPSTTLPATLEIPARDPGQNILSYAFQSGKAYWGFYKQGVKNVWANRKLANEVKSKHRSASGMALTRHDFQLLRRSRHDMRRVPAFALLLLVFGEWLPLIVIFVNGLVPLPCRIPRQVQSAERKREDQRYRGRLLLSDTSQRAGLHSQHVPSGDTQLKALSTLRIDLKTATKNLLDHKGTALPAYLQLAFTNFNLRSPLWDRTSISAIMPTVLWKHRLKRHLTYMATDDALLLRHGGVKSLSAEEVLFACTERGIRLVEEDGQVRRHQKLREDLTQWLEKKRSEAWLKLFEKELK</sequence>
<evidence type="ECO:0000313" key="10">
    <source>
        <dbReference type="EMBL" id="OJD38002.1"/>
    </source>
</evidence>
<feature type="domain" description="Letm1 RBD" evidence="9">
    <location>
        <begin position="170"/>
        <end position="337"/>
    </location>
</feature>
<comment type="subcellular location">
    <subcellularLocation>
        <location evidence="1">Mitochondrion inner membrane</location>
        <topology evidence="1">Single-pass membrane protein</topology>
    </subcellularLocation>
</comment>
<keyword evidence="6 8" id="KW-0472">Membrane</keyword>
<organism evidence="10 11">
    <name type="scientific">Diplodia corticola</name>
    <dbReference type="NCBI Taxonomy" id="236234"/>
    <lineage>
        <taxon>Eukaryota</taxon>
        <taxon>Fungi</taxon>
        <taxon>Dikarya</taxon>
        <taxon>Ascomycota</taxon>
        <taxon>Pezizomycotina</taxon>
        <taxon>Dothideomycetes</taxon>
        <taxon>Dothideomycetes incertae sedis</taxon>
        <taxon>Botryosphaeriales</taxon>
        <taxon>Botryosphaeriaceae</taxon>
        <taxon>Diplodia</taxon>
    </lineage>
</organism>
<dbReference type="Proteomes" id="UP000183809">
    <property type="component" value="Unassembled WGS sequence"/>
</dbReference>
<evidence type="ECO:0000259" key="9">
    <source>
        <dbReference type="PROSITE" id="PS51758"/>
    </source>
</evidence>
<reference evidence="10 11" key="1">
    <citation type="submission" date="2016-10" db="EMBL/GenBank/DDBJ databases">
        <title>Proteomics and genomics reveal pathogen-plant mechanisms compatible with a hemibiotrophic lifestyle of Diplodia corticola.</title>
        <authorList>
            <person name="Fernandes I."/>
            <person name="De Jonge R."/>
            <person name="Van De Peer Y."/>
            <person name="Devreese B."/>
            <person name="Alves A."/>
            <person name="Esteves A.C."/>
        </authorList>
    </citation>
    <scope>NUCLEOTIDE SEQUENCE [LARGE SCALE GENOMIC DNA]</scope>
    <source>
        <strain evidence="10 11">CBS 112549</strain>
    </source>
</reference>
<feature type="transmembrane region" description="Helical" evidence="8">
    <location>
        <begin position="125"/>
        <end position="150"/>
    </location>
</feature>
<evidence type="ECO:0000256" key="1">
    <source>
        <dbReference type="ARBA" id="ARBA00004434"/>
    </source>
</evidence>
<keyword evidence="11" id="KW-1185">Reference proteome</keyword>
<name>A0A1J9RD16_9PEZI</name>
<evidence type="ECO:0000256" key="3">
    <source>
        <dbReference type="ARBA" id="ARBA00022792"/>
    </source>
</evidence>
<dbReference type="Pfam" id="PF07766">
    <property type="entry name" value="LETM1_RBD"/>
    <property type="match status" value="1"/>
</dbReference>